<gene>
    <name evidence="1" type="ORF">GGR23_003973</name>
</gene>
<dbReference type="Proteomes" id="UP000528286">
    <property type="component" value="Unassembled WGS sequence"/>
</dbReference>
<name>A0A7W6NLQ4_9HYPH</name>
<evidence type="ECO:0000313" key="2">
    <source>
        <dbReference type="Proteomes" id="UP000528286"/>
    </source>
</evidence>
<proteinExistence type="predicted"/>
<protein>
    <submittedName>
        <fullName evidence="1">Uncharacterized protein</fullName>
    </submittedName>
</protein>
<organism evidence="1 2">
    <name type="scientific">Gellertiella hungarica</name>
    <dbReference type="NCBI Taxonomy" id="1572859"/>
    <lineage>
        <taxon>Bacteria</taxon>
        <taxon>Pseudomonadati</taxon>
        <taxon>Pseudomonadota</taxon>
        <taxon>Alphaproteobacteria</taxon>
        <taxon>Hyphomicrobiales</taxon>
        <taxon>Rhizobiaceae</taxon>
        <taxon>Gellertiella</taxon>
    </lineage>
</organism>
<reference evidence="1 2" key="1">
    <citation type="submission" date="2020-08" db="EMBL/GenBank/DDBJ databases">
        <title>Genomic Encyclopedia of Type Strains, Phase IV (KMG-IV): sequencing the most valuable type-strain genomes for metagenomic binning, comparative biology and taxonomic classification.</title>
        <authorList>
            <person name="Goeker M."/>
        </authorList>
    </citation>
    <scope>NUCLEOTIDE SEQUENCE [LARGE SCALE GENOMIC DNA]</scope>
    <source>
        <strain evidence="1 2">DSM 29853</strain>
    </source>
</reference>
<accession>A0A7W6NLQ4</accession>
<sequence length="110" mass="12151">MPVKTTLYHIDHGAAELDSYDARRVLQEHPAEWRAEPWPKDGKPSLPAGAITSELKGPFEARDKGKGWWAIYDADGAEVGKSIREPDAVAFNEMSDDEKAEYAKAHAAES</sequence>
<evidence type="ECO:0000313" key="1">
    <source>
        <dbReference type="EMBL" id="MBB4066755.1"/>
    </source>
</evidence>
<dbReference type="AlphaFoldDB" id="A0A7W6NLQ4"/>
<keyword evidence="2" id="KW-1185">Reference proteome</keyword>
<comment type="caution">
    <text evidence="1">The sequence shown here is derived from an EMBL/GenBank/DDBJ whole genome shotgun (WGS) entry which is preliminary data.</text>
</comment>
<dbReference type="EMBL" id="JACIEZ010000011">
    <property type="protein sequence ID" value="MBB4066755.1"/>
    <property type="molecule type" value="Genomic_DNA"/>
</dbReference>
<dbReference type="RefSeq" id="WP_183368015.1">
    <property type="nucleotide sequence ID" value="NZ_JACIEZ010000011.1"/>
</dbReference>